<dbReference type="GeneID" id="94291181"/>
<evidence type="ECO:0000313" key="3">
    <source>
        <dbReference type="EMBL" id="KAG5505799.1"/>
    </source>
</evidence>
<feature type="compositionally biased region" description="Polar residues" evidence="2">
    <location>
        <begin position="29"/>
        <end position="65"/>
    </location>
</feature>
<keyword evidence="1" id="KW-0175">Coiled coil</keyword>
<dbReference type="KEGG" id="phet:94291181"/>
<dbReference type="RefSeq" id="XP_067757467.1">
    <property type="nucleotide sequence ID" value="XM_067901104.1"/>
</dbReference>
<feature type="compositionally biased region" description="Basic and acidic residues" evidence="2">
    <location>
        <begin position="593"/>
        <end position="605"/>
    </location>
</feature>
<keyword evidence="4" id="KW-1185">Reference proteome</keyword>
<reference evidence="3 4" key="1">
    <citation type="submission" date="2021-02" db="EMBL/GenBank/DDBJ databases">
        <title>Porcisia hertigi Genome sequencing and assembly.</title>
        <authorList>
            <person name="Almutairi H."/>
            <person name="Gatherer D."/>
        </authorList>
    </citation>
    <scope>NUCLEOTIDE SEQUENCE [LARGE SCALE GENOMIC DNA]</scope>
    <source>
        <strain evidence="3 4">C119</strain>
    </source>
</reference>
<feature type="region of interest" description="Disordered" evidence="2">
    <location>
        <begin position="572"/>
        <end position="670"/>
    </location>
</feature>
<evidence type="ECO:0000256" key="2">
    <source>
        <dbReference type="SAM" id="MobiDB-lite"/>
    </source>
</evidence>
<accession>A0A836I600</accession>
<organism evidence="3 4">
    <name type="scientific">Porcisia hertigi</name>
    <dbReference type="NCBI Taxonomy" id="2761500"/>
    <lineage>
        <taxon>Eukaryota</taxon>
        <taxon>Discoba</taxon>
        <taxon>Euglenozoa</taxon>
        <taxon>Kinetoplastea</taxon>
        <taxon>Metakinetoplastina</taxon>
        <taxon>Trypanosomatida</taxon>
        <taxon>Trypanosomatidae</taxon>
        <taxon>Leishmaniinae</taxon>
        <taxon>Porcisia</taxon>
    </lineage>
</organism>
<feature type="coiled-coil region" evidence="1">
    <location>
        <begin position="735"/>
        <end position="766"/>
    </location>
</feature>
<dbReference type="AlphaFoldDB" id="A0A836I600"/>
<dbReference type="PANTHER" id="PTHR22545">
    <property type="entry name" value="CENTROSOMAL PROTEIN OF 95 KDA"/>
    <property type="match status" value="1"/>
</dbReference>
<dbReference type="OrthoDB" id="545730at2759"/>
<evidence type="ECO:0000313" key="4">
    <source>
        <dbReference type="Proteomes" id="UP000674318"/>
    </source>
</evidence>
<dbReference type="InterPro" id="IPR026619">
    <property type="entry name" value="CEP95"/>
</dbReference>
<dbReference type="GO" id="GO:0005813">
    <property type="term" value="C:centrosome"/>
    <property type="evidence" value="ECO:0007669"/>
    <property type="project" value="InterPro"/>
</dbReference>
<protein>
    <submittedName>
        <fullName evidence="3">Uncharacterized protein</fullName>
    </submittedName>
</protein>
<sequence length="831" mass="90678">MKAAVTSSSEPRRDEMAAPRPAAKPHYTIPSQQQQRASVTGVMTMSAVNKMQSTVRKGQPLSSMPTSPPHLTADSERPGAPGAQPTASLAANSVPGTSGGDATAARRLAGEAGVSDAQPAARDPLFSASIHAAAAAHSMGTAGSVFSPGAGTPPIAAIATTSSSAGPTQQSALPPPALMMTTATSTSEETAKAEQRQRILGLLNLLLTSFSIGKTGVRSLRECTSSLFVLLYQRLFDCTISGIDRSPNTAEKRRHNMALVLEQLRQHPYPIADIDAEEVVQLNEDHISRLIMVFIQVAEDMLRQQQRQQQQLQQRPGAMEASLPSAIPFQQDAAVGQHSFAYPPHTEDFTVVKTTGGAYAPVGYTVAEVMQPPPVEQADFAGPGGGGYHFHQTTDNFYVAPAPPLNGGAASGGAINNASGGGGSYMLPGEAVHVEEEEEESPSSVTHYLDSSVMPRDAFLEEWQGNLVYPPAGSPAEETEIMSAIDPGHVSLHGGHSQRPHPLSERWGRGAGVSLTSSGSPLYRTARHLAAASPPDRRSPASRQHPHHRAQLEVDDIVHRFQRLEEELDAQERRHRKTFAKDSTSLSAVHTESLAEKKRPHESQHRHYTASQPAPPVFDSLSGVGALPTDKRDSTQVDSGAPPRPEEPPSSQQRQHVARPLPPRSVQEPPLTQQERYLLAHCPQHRIDAAQRDRKIERLRSARYLGDMQQLLRRRMRREYDAQISAMRGSLKESIRTAREEKIDLMRRVRDENKRYRAAYATLMEAAANEAQVPVRVMSRQTAQLADYYATTLQHSHAVCESLKREADRRSKKELLRYAEEVSSWQQHFLL</sequence>
<gene>
    <name evidence="3" type="ORF">JKF63_05135</name>
</gene>
<comment type="caution">
    <text evidence="3">The sequence shown here is derived from an EMBL/GenBank/DDBJ whole genome shotgun (WGS) entry which is preliminary data.</text>
</comment>
<dbReference type="PANTHER" id="PTHR22545:SF0">
    <property type="entry name" value="CENTROSOMAL PROTEIN OF 95 KDA"/>
    <property type="match status" value="1"/>
</dbReference>
<dbReference type="GO" id="GO:0000922">
    <property type="term" value="C:spindle pole"/>
    <property type="evidence" value="ECO:0007669"/>
    <property type="project" value="InterPro"/>
</dbReference>
<proteinExistence type="predicted"/>
<feature type="compositionally biased region" description="Polar residues" evidence="2">
    <location>
        <begin position="581"/>
        <end position="590"/>
    </location>
</feature>
<dbReference type="Proteomes" id="UP000674318">
    <property type="component" value="Chromosome 21"/>
</dbReference>
<evidence type="ECO:0000256" key="1">
    <source>
        <dbReference type="SAM" id="Coils"/>
    </source>
</evidence>
<feature type="region of interest" description="Disordered" evidence="2">
    <location>
        <begin position="1"/>
        <end position="102"/>
    </location>
</feature>
<feature type="region of interest" description="Disordered" evidence="2">
    <location>
        <begin position="487"/>
        <end position="555"/>
    </location>
</feature>
<dbReference type="EMBL" id="JAFJZO010000021">
    <property type="protein sequence ID" value="KAG5505799.1"/>
    <property type="molecule type" value="Genomic_DNA"/>
</dbReference>
<feature type="compositionally biased region" description="Polar residues" evidence="2">
    <location>
        <begin position="85"/>
        <end position="96"/>
    </location>
</feature>
<name>A0A836I600_9TRYP</name>